<reference evidence="1" key="1">
    <citation type="submission" date="2023-11" db="EMBL/GenBank/DDBJ databases">
        <authorList>
            <person name="Poullet M."/>
        </authorList>
    </citation>
    <scope>NUCLEOTIDE SEQUENCE</scope>
    <source>
        <strain evidence="1">E1834</strain>
    </source>
</reference>
<dbReference type="EMBL" id="CAVMJV010000043">
    <property type="protein sequence ID" value="CAK5080966.1"/>
    <property type="molecule type" value="Genomic_DNA"/>
</dbReference>
<dbReference type="Proteomes" id="UP001497535">
    <property type="component" value="Unassembled WGS sequence"/>
</dbReference>
<evidence type="ECO:0000313" key="1">
    <source>
        <dbReference type="EMBL" id="CAK5080966.1"/>
    </source>
</evidence>
<evidence type="ECO:0000313" key="2">
    <source>
        <dbReference type="Proteomes" id="UP001497535"/>
    </source>
</evidence>
<organism evidence="1 2">
    <name type="scientific">Meloidogyne enterolobii</name>
    <name type="common">Root-knot nematode worm</name>
    <name type="synonym">Meloidogyne mayaguensis</name>
    <dbReference type="NCBI Taxonomy" id="390850"/>
    <lineage>
        <taxon>Eukaryota</taxon>
        <taxon>Metazoa</taxon>
        <taxon>Ecdysozoa</taxon>
        <taxon>Nematoda</taxon>
        <taxon>Chromadorea</taxon>
        <taxon>Rhabditida</taxon>
        <taxon>Tylenchina</taxon>
        <taxon>Tylenchomorpha</taxon>
        <taxon>Tylenchoidea</taxon>
        <taxon>Meloidogynidae</taxon>
        <taxon>Meloidogyninae</taxon>
        <taxon>Meloidogyne</taxon>
    </lineage>
</organism>
<accession>A0ACB0ZPS7</accession>
<protein>
    <submittedName>
        <fullName evidence="1">Uncharacterized protein</fullName>
    </submittedName>
</protein>
<sequence>MDIKPHNFVISLEDNSDSRIIESKLIDFSTSVYMDMRQEEVELQGKILGTEMYIAPEIKNHHEKREPFNVRNFSIYFSNFKLQSV</sequence>
<proteinExistence type="predicted"/>
<gene>
    <name evidence="1" type="ORF">MENTE1834_LOCUS28176</name>
</gene>
<keyword evidence="2" id="KW-1185">Reference proteome</keyword>
<name>A0ACB0ZPS7_MELEN</name>
<comment type="caution">
    <text evidence="1">The sequence shown here is derived from an EMBL/GenBank/DDBJ whole genome shotgun (WGS) entry which is preliminary data.</text>
</comment>